<dbReference type="InterPro" id="IPR011992">
    <property type="entry name" value="EF-hand-dom_pair"/>
</dbReference>
<dbReference type="Gene3D" id="1.10.510.10">
    <property type="entry name" value="Transferase(Phosphotransferase) domain 1"/>
    <property type="match status" value="1"/>
</dbReference>
<evidence type="ECO:0000313" key="6">
    <source>
        <dbReference type="EMBL" id="GBG30617.1"/>
    </source>
</evidence>
<feature type="compositionally biased region" description="Polar residues" evidence="4">
    <location>
        <begin position="553"/>
        <end position="563"/>
    </location>
</feature>
<feature type="compositionally biased region" description="Basic and acidic residues" evidence="4">
    <location>
        <begin position="514"/>
        <end position="531"/>
    </location>
</feature>
<dbReference type="InterPro" id="IPR011009">
    <property type="entry name" value="Kinase-like_dom_sf"/>
</dbReference>
<keyword evidence="3" id="KW-0378">Hydrolase</keyword>
<dbReference type="GO" id="GO:0097720">
    <property type="term" value="P:calcineurin-mediated signaling"/>
    <property type="evidence" value="ECO:0007669"/>
    <property type="project" value="InterPro"/>
</dbReference>
<dbReference type="InParanoid" id="A0A2R5GIA2"/>
<comment type="caution">
    <text evidence="6">The sequence shown here is derived from an EMBL/GenBank/DDBJ whole genome shotgun (WGS) entry which is preliminary data.</text>
</comment>
<dbReference type="SUPFAM" id="SSF47473">
    <property type="entry name" value="EF-hand"/>
    <property type="match status" value="1"/>
</dbReference>
<dbReference type="PRINTS" id="PR00114">
    <property type="entry name" value="STPHPHTASE"/>
</dbReference>
<gene>
    <name evidence="6" type="ORF">FCC1311_068372</name>
</gene>
<dbReference type="PROSITE" id="PS00125">
    <property type="entry name" value="SER_THR_PHOSPHATASE"/>
    <property type="match status" value="1"/>
</dbReference>
<dbReference type="Pfam" id="PF00149">
    <property type="entry name" value="Metallophos"/>
    <property type="match status" value="1"/>
</dbReference>
<dbReference type="EMBL" id="BEYU01000079">
    <property type="protein sequence ID" value="GBG30617.1"/>
    <property type="molecule type" value="Genomic_DNA"/>
</dbReference>
<evidence type="ECO:0000313" key="7">
    <source>
        <dbReference type="Proteomes" id="UP000241890"/>
    </source>
</evidence>
<proteinExistence type="inferred from homology"/>
<dbReference type="InterPro" id="IPR002048">
    <property type="entry name" value="EF_hand_dom"/>
</dbReference>
<accession>A0A2R5GIA2</accession>
<name>A0A2R5GIA2_9STRA</name>
<organism evidence="6 7">
    <name type="scientific">Hondaea fermentalgiana</name>
    <dbReference type="NCBI Taxonomy" id="2315210"/>
    <lineage>
        <taxon>Eukaryota</taxon>
        <taxon>Sar</taxon>
        <taxon>Stramenopiles</taxon>
        <taxon>Bigyra</taxon>
        <taxon>Labyrinthulomycetes</taxon>
        <taxon>Thraustochytrida</taxon>
        <taxon>Thraustochytriidae</taxon>
        <taxon>Hondaea</taxon>
    </lineage>
</organism>
<dbReference type="InterPro" id="IPR029052">
    <property type="entry name" value="Metallo-depent_PP-like"/>
</dbReference>
<evidence type="ECO:0000259" key="5">
    <source>
        <dbReference type="PROSITE" id="PS50222"/>
    </source>
</evidence>
<feature type="compositionally biased region" description="Basic and acidic residues" evidence="4">
    <location>
        <begin position="7"/>
        <end position="27"/>
    </location>
</feature>
<reference evidence="6 7" key="1">
    <citation type="submission" date="2017-12" db="EMBL/GenBank/DDBJ databases">
        <title>Sequencing, de novo assembly and annotation of complete genome of a new Thraustochytrid species, strain FCC1311.</title>
        <authorList>
            <person name="Sedici K."/>
            <person name="Godart F."/>
            <person name="Aiese Cigliano R."/>
            <person name="Sanseverino W."/>
            <person name="Barakat M."/>
            <person name="Ortet P."/>
            <person name="Marechal E."/>
            <person name="Cagnac O."/>
            <person name="Amato A."/>
        </authorList>
    </citation>
    <scope>NUCLEOTIDE SEQUENCE [LARGE SCALE GENOMIC DNA]</scope>
</reference>
<feature type="domain" description="EF-hand" evidence="5">
    <location>
        <begin position="1272"/>
        <end position="1307"/>
    </location>
</feature>
<dbReference type="PANTHER" id="PTHR45673">
    <property type="entry name" value="SERINE/THREONINE-PROTEIN PHOSPHATASE 2B CATALYTIC SUBUNIT 1-RELATED"/>
    <property type="match status" value="1"/>
</dbReference>
<dbReference type="PROSITE" id="PS00018">
    <property type="entry name" value="EF_HAND_1"/>
    <property type="match status" value="1"/>
</dbReference>
<evidence type="ECO:0000256" key="3">
    <source>
        <dbReference type="RuleBase" id="RU004273"/>
    </source>
</evidence>
<feature type="region of interest" description="Disordered" evidence="4">
    <location>
        <begin position="1126"/>
        <end position="1161"/>
    </location>
</feature>
<dbReference type="GO" id="GO:0033192">
    <property type="term" value="F:calmodulin-dependent protein phosphatase activity"/>
    <property type="evidence" value="ECO:0007669"/>
    <property type="project" value="InterPro"/>
</dbReference>
<feature type="compositionally biased region" description="Basic residues" evidence="4">
    <location>
        <begin position="1084"/>
        <end position="1095"/>
    </location>
</feature>
<evidence type="ECO:0000256" key="4">
    <source>
        <dbReference type="SAM" id="MobiDB-lite"/>
    </source>
</evidence>
<dbReference type="EC" id="3.1.3.16" evidence="3"/>
<keyword evidence="2" id="KW-0106">Calcium</keyword>
<dbReference type="Pfam" id="PF13499">
    <property type="entry name" value="EF-hand_7"/>
    <property type="match status" value="1"/>
</dbReference>
<dbReference type="InterPro" id="IPR006186">
    <property type="entry name" value="Ser/Thr-sp_prot-phosphatase"/>
</dbReference>
<feature type="compositionally biased region" description="Acidic residues" evidence="4">
    <location>
        <begin position="123"/>
        <end position="145"/>
    </location>
</feature>
<dbReference type="SUPFAM" id="SSF56300">
    <property type="entry name" value="Metallo-dependent phosphatases"/>
    <property type="match status" value="1"/>
</dbReference>
<dbReference type="SUPFAM" id="SSF56112">
    <property type="entry name" value="Protein kinase-like (PK-like)"/>
    <property type="match status" value="1"/>
</dbReference>
<feature type="compositionally biased region" description="Basic and acidic residues" evidence="4">
    <location>
        <begin position="1051"/>
        <end position="1074"/>
    </location>
</feature>
<dbReference type="PROSITE" id="PS50222">
    <property type="entry name" value="EF_HAND_2"/>
    <property type="match status" value="1"/>
</dbReference>
<dbReference type="Gene3D" id="1.10.238.10">
    <property type="entry name" value="EF-hand"/>
    <property type="match status" value="1"/>
</dbReference>
<protein>
    <recommendedName>
        <fullName evidence="3">Serine/threonine-protein phosphatase</fullName>
        <ecNumber evidence="3">3.1.3.16</ecNumber>
    </recommendedName>
</protein>
<dbReference type="InterPro" id="IPR043360">
    <property type="entry name" value="PP2B"/>
</dbReference>
<dbReference type="Proteomes" id="UP000241890">
    <property type="component" value="Unassembled WGS sequence"/>
</dbReference>
<dbReference type="InterPro" id="IPR018247">
    <property type="entry name" value="EF_Hand_1_Ca_BS"/>
</dbReference>
<feature type="region of interest" description="Disordered" evidence="4">
    <location>
        <begin position="1183"/>
        <end position="1229"/>
    </location>
</feature>
<comment type="similarity">
    <text evidence="1 3">Belongs to the PPP phosphatase family.</text>
</comment>
<feature type="compositionally biased region" description="Basic residues" evidence="4">
    <location>
        <begin position="69"/>
        <end position="92"/>
    </location>
</feature>
<feature type="compositionally biased region" description="Basic residues" evidence="4">
    <location>
        <begin position="101"/>
        <end position="117"/>
    </location>
</feature>
<dbReference type="SMART" id="SM00156">
    <property type="entry name" value="PP2Ac"/>
    <property type="match status" value="1"/>
</dbReference>
<feature type="compositionally biased region" description="Basic and acidic residues" evidence="4">
    <location>
        <begin position="1194"/>
        <end position="1226"/>
    </location>
</feature>
<feature type="region of interest" description="Disordered" evidence="4">
    <location>
        <begin position="1051"/>
        <end position="1113"/>
    </location>
</feature>
<keyword evidence="7" id="KW-1185">Reference proteome</keyword>
<evidence type="ECO:0000256" key="2">
    <source>
        <dbReference type="ARBA" id="ARBA00022837"/>
    </source>
</evidence>
<feature type="compositionally biased region" description="Basic residues" evidence="4">
    <location>
        <begin position="1141"/>
        <end position="1152"/>
    </location>
</feature>
<feature type="compositionally biased region" description="Basic and acidic residues" evidence="4">
    <location>
        <begin position="1096"/>
        <end position="1105"/>
    </location>
</feature>
<feature type="region of interest" description="Disordered" evidence="4">
    <location>
        <begin position="1"/>
        <end position="36"/>
    </location>
</feature>
<evidence type="ECO:0000256" key="1">
    <source>
        <dbReference type="ARBA" id="ARBA00008294"/>
    </source>
</evidence>
<feature type="region of interest" description="Disordered" evidence="4">
    <location>
        <begin position="66"/>
        <end position="151"/>
    </location>
</feature>
<dbReference type="Gene3D" id="3.60.21.10">
    <property type="match status" value="1"/>
</dbReference>
<feature type="compositionally biased region" description="Acidic residues" evidence="4">
    <location>
        <begin position="485"/>
        <end position="496"/>
    </location>
</feature>
<dbReference type="GO" id="GO:0005509">
    <property type="term" value="F:calcium ion binding"/>
    <property type="evidence" value="ECO:0007669"/>
    <property type="project" value="InterPro"/>
</dbReference>
<dbReference type="InterPro" id="IPR004843">
    <property type="entry name" value="Calcineurin-like_PHP"/>
</dbReference>
<comment type="catalytic activity">
    <reaction evidence="3">
        <text>O-phospho-L-threonyl-[protein] + H2O = L-threonyl-[protein] + phosphate</text>
        <dbReference type="Rhea" id="RHEA:47004"/>
        <dbReference type="Rhea" id="RHEA-COMP:11060"/>
        <dbReference type="Rhea" id="RHEA-COMP:11605"/>
        <dbReference type="ChEBI" id="CHEBI:15377"/>
        <dbReference type="ChEBI" id="CHEBI:30013"/>
        <dbReference type="ChEBI" id="CHEBI:43474"/>
        <dbReference type="ChEBI" id="CHEBI:61977"/>
        <dbReference type="EC" id="3.1.3.16"/>
    </reaction>
</comment>
<sequence>MRRLNKSRSESKADPYADVKGKPDASEGRSQGSGVSFASFDDVFGSLAHDDDGGINAEWDAFEDDLAKRSSKKGPARPSTKKAGSHNRRSRFGKLGSGSSTKKRGTNSSKKSGRFSRKSASQELDDEDSSDWDNFDGEDVDEDADSLSNGALSQTSFEQVFGRRVFDDEEEEEEFEFSNPNGWRDASAQKEAVFDVLSKGGSTEEIARKLYVLEQLNRSAPPSEAPSFWNRRSMLLETTKKRKVKGYYEIPGDDGNGASTRPLCSLSDLVGLSNKIGLAMSTRVALLLDVAKHVGKLHQGGYVHGVVRSESFLLDEHLTVYVKTIKSIRQMTKQEFRGEARVSLEQLDILGLGIVILELVVGKTFSQISCSKLKSAVKNEEKGRYEKLDDLAEAVDDEVRYILANAATECPTSLTELCIQCISPMRLTRPTADDVIEWLMDLEDEISASSNDPPRSEVATALASNRRLPFKPSQPFDMATIPDLGIEDEDGYETDDSFVPPADGPDSGGMAPQDRAKRDAAKAGSKTDKPKAPPRNKLQAFLQASGDVPHQHGATSSAKSVSGVSDARARPRSMMLPTALNRPKDSDDETDSVAEAGRAVKKLPRRRSLDRGYLYAKSRFDAADREAKKPPVVSKANLGAFKEQWKAKQAVVNPNKLDPEALARRFEEQEILSGDEALGIIKRADSMLREEPNLIQLTTANSTSITVVGDIHGQYYDMRQMIKMAGQPGKGKGKTTYLFLGDFIDRGDWGCEVMLYLLALKVKFPAHVWLLRGNHEARTVSSYFGFKEECQRKYGLAVFNRFTEMFQALPIAATVETPAGKWLCLHGGISPNVQSLDQFIEFDRFAEPAMNGFLCDVLWADPVKDTHEDGQTATVADFLSIDFLPNPQRGCSYRYGFRAVVSFLAVNGLVGLIRAHEVQEEGYFYHYVDFQGDGKAGSAQPTPPVITVFSAPNYTGRYGNKAAFLRLTNKVPGRRINRLTGVRPMQLLEPTQFLAVPHPDPIFVENEQQKQVLRLETTCPYMPTTFHAFVTKAIELGEEAARRSIFRERRGDTLKQRGRSSLKDAREIRHEKGMTELPPPPPPRKSKRESRRRSKAAKDEPDAEAKPATNQRKNWKAAALLGFDDPGGVSGAPAGGVAQPKKMKKQKKKKNKKFDEAAQQDGINELNPLVVQDKMKQAQTKLDPDALHLPGKVRVKDGNHHDSLIRSGSTRDVRSGSEDGPKKPAPDDDAITFSANELVALQMLFLVIDHSDKGFITRDDLVQWSAEDGYAVPRSEADLCLEYVDADGDGQIGFEDYLVFAAKNKERWLIKQYDQVLGNIKKMERQTSSPVLA</sequence>
<feature type="region of interest" description="Disordered" evidence="4">
    <location>
        <begin position="466"/>
        <end position="599"/>
    </location>
</feature>